<evidence type="ECO:0000259" key="1">
    <source>
        <dbReference type="Pfam" id="PF00535"/>
    </source>
</evidence>
<protein>
    <submittedName>
        <fullName evidence="2">Glycosyltransferase</fullName>
    </submittedName>
</protein>
<dbReference type="InterPro" id="IPR029044">
    <property type="entry name" value="Nucleotide-diphossugar_trans"/>
</dbReference>
<dbReference type="OrthoDB" id="3177103at2"/>
<name>A0A7J5UQ73_9MICO</name>
<accession>A0A7J5UQ73</accession>
<evidence type="ECO:0000313" key="2">
    <source>
        <dbReference type="EMBL" id="KAE8764562.1"/>
    </source>
</evidence>
<dbReference type="Gene3D" id="3.90.550.10">
    <property type="entry name" value="Spore Coat Polysaccharide Biosynthesis Protein SpsA, Chain A"/>
    <property type="match status" value="1"/>
</dbReference>
<dbReference type="CDD" id="cd00761">
    <property type="entry name" value="Glyco_tranf_GTA_type"/>
    <property type="match status" value="1"/>
</dbReference>
<organism evidence="2 3">
    <name type="scientific">Georgenia thermotolerans</name>
    <dbReference type="NCBI Taxonomy" id="527326"/>
    <lineage>
        <taxon>Bacteria</taxon>
        <taxon>Bacillati</taxon>
        <taxon>Actinomycetota</taxon>
        <taxon>Actinomycetes</taxon>
        <taxon>Micrococcales</taxon>
        <taxon>Bogoriellaceae</taxon>
        <taxon>Georgenia</taxon>
    </lineage>
</organism>
<dbReference type="Proteomes" id="UP000451860">
    <property type="component" value="Unassembled WGS sequence"/>
</dbReference>
<evidence type="ECO:0000313" key="3">
    <source>
        <dbReference type="Proteomes" id="UP000451860"/>
    </source>
</evidence>
<dbReference type="AlphaFoldDB" id="A0A7J5UQ73"/>
<feature type="domain" description="Glycosyltransferase 2-like" evidence="1">
    <location>
        <begin position="5"/>
        <end position="134"/>
    </location>
</feature>
<dbReference type="InterPro" id="IPR001173">
    <property type="entry name" value="Glyco_trans_2-like"/>
</dbReference>
<dbReference type="Pfam" id="PF00535">
    <property type="entry name" value="Glycos_transf_2"/>
    <property type="match status" value="1"/>
</dbReference>
<keyword evidence="3" id="KW-1185">Reference proteome</keyword>
<dbReference type="GO" id="GO:0016740">
    <property type="term" value="F:transferase activity"/>
    <property type="evidence" value="ECO:0007669"/>
    <property type="project" value="UniProtKB-KW"/>
</dbReference>
<gene>
    <name evidence="2" type="ORF">GB883_08450</name>
</gene>
<dbReference type="EMBL" id="WHJE01000029">
    <property type="protein sequence ID" value="KAE8764562.1"/>
    <property type="molecule type" value="Genomic_DNA"/>
</dbReference>
<dbReference type="PANTHER" id="PTHR43685">
    <property type="entry name" value="GLYCOSYLTRANSFERASE"/>
    <property type="match status" value="1"/>
</dbReference>
<dbReference type="SUPFAM" id="SSF53448">
    <property type="entry name" value="Nucleotide-diphospho-sugar transferases"/>
    <property type="match status" value="1"/>
</dbReference>
<proteinExistence type="predicted"/>
<reference evidence="2 3" key="1">
    <citation type="submission" date="2019-10" db="EMBL/GenBank/DDBJ databases">
        <title>Georgenia wutianyii sp. nov. and Georgenia yuyongxinii sp. nov. isolated from plateau pika (Ochotona curzoniae) in the Qinghai-Tibet plateau of China.</title>
        <authorList>
            <person name="Tian Z."/>
        </authorList>
    </citation>
    <scope>NUCLEOTIDE SEQUENCE [LARGE SCALE GENOMIC DNA]</scope>
    <source>
        <strain evidence="2 3">DSM 21501</strain>
    </source>
</reference>
<sequence>MTIDIMLPYYGDVALLNAAVESVLRQDDPDLRLTVVDDGYPDPSVPGQFARLTEQDPRVVYLRNESNLGANANFRRCASLVEHPITVFMGADDVMLPGYVRTVREAFAAPGVDLVQPGVQVIDERGSVYEPAGDKVKGWLRRRAVGEATAATLTGEAAAVSLLTGNWLYFPSVAWSSDRVRRHPFRAEYDVVQDLALALDIIADGGTLLVTDAPCFQYRRHRRSDSSVRAADGRRFTEELAFFQDRAAAFRRRGWRRAERAARLHLTSRMHAATLLPGAIARRTWPAAMTLLGHTLRP</sequence>
<dbReference type="PANTHER" id="PTHR43685:SF2">
    <property type="entry name" value="GLYCOSYLTRANSFERASE 2-LIKE DOMAIN-CONTAINING PROTEIN"/>
    <property type="match status" value="1"/>
</dbReference>
<comment type="caution">
    <text evidence="2">The sequence shown here is derived from an EMBL/GenBank/DDBJ whole genome shotgun (WGS) entry which is preliminary data.</text>
</comment>
<dbReference type="InterPro" id="IPR050834">
    <property type="entry name" value="Glycosyltransf_2"/>
</dbReference>
<keyword evidence="2" id="KW-0808">Transferase</keyword>
<dbReference type="RefSeq" id="WP_152201615.1">
    <property type="nucleotide sequence ID" value="NZ_VUKF01000007.1"/>
</dbReference>